<dbReference type="EMBL" id="WKFB01000265">
    <property type="protein sequence ID" value="KAF6729095.1"/>
    <property type="molecule type" value="Genomic_DNA"/>
</dbReference>
<dbReference type="AlphaFoldDB" id="A0A834F8N1"/>
<name>A0A834F8N1_ORYME</name>
<sequence length="108" mass="11997">MDGGLTTVTLTLLHYTNLRLGVIGIRSFSEHATYSSGWTSGSLRPSSFWAKYVSQDQASEVRSSDWYNASCYPTHDKSFCFWSSSSPYGYRWCPNCTNGQPSSNADAT</sequence>
<dbReference type="Proteomes" id="UP000646548">
    <property type="component" value="Unassembled WGS sequence"/>
</dbReference>
<comment type="caution">
    <text evidence="1">The sequence shown here is derived from an EMBL/GenBank/DDBJ whole genome shotgun (WGS) entry which is preliminary data.</text>
</comment>
<proteinExistence type="predicted"/>
<evidence type="ECO:0000313" key="2">
    <source>
        <dbReference type="Proteomes" id="UP000646548"/>
    </source>
</evidence>
<organism evidence="1 2">
    <name type="scientific">Oryzias melastigma</name>
    <name type="common">Marine medaka</name>
    <dbReference type="NCBI Taxonomy" id="30732"/>
    <lineage>
        <taxon>Eukaryota</taxon>
        <taxon>Metazoa</taxon>
        <taxon>Chordata</taxon>
        <taxon>Craniata</taxon>
        <taxon>Vertebrata</taxon>
        <taxon>Euteleostomi</taxon>
        <taxon>Actinopterygii</taxon>
        <taxon>Neopterygii</taxon>
        <taxon>Teleostei</taxon>
        <taxon>Neoteleostei</taxon>
        <taxon>Acanthomorphata</taxon>
        <taxon>Ovalentaria</taxon>
        <taxon>Atherinomorphae</taxon>
        <taxon>Beloniformes</taxon>
        <taxon>Adrianichthyidae</taxon>
        <taxon>Oryziinae</taxon>
        <taxon>Oryzias</taxon>
    </lineage>
</organism>
<evidence type="ECO:0000313" key="1">
    <source>
        <dbReference type="EMBL" id="KAF6729095.1"/>
    </source>
</evidence>
<gene>
    <name evidence="1" type="ORF">FQA47_018318</name>
</gene>
<reference evidence="1" key="1">
    <citation type="journal article" name="BMC Genomics">
        <title>Long-read sequencing and de novo genome assembly of marine medaka (Oryzias melastigma).</title>
        <authorList>
            <person name="Liang P."/>
            <person name="Saqib H.S.A."/>
            <person name="Ni X."/>
            <person name="Shen Y."/>
        </authorList>
    </citation>
    <scope>NUCLEOTIDE SEQUENCE</scope>
    <source>
        <strain evidence="1">Bigg-433</strain>
    </source>
</reference>
<protein>
    <submittedName>
        <fullName evidence="1">Uncharacterized protein</fullName>
    </submittedName>
</protein>
<accession>A0A834F8N1</accession>